<name>A0A4Y5QS28_9ACTN</name>
<dbReference type="PANTHER" id="PTHR12215:SF10">
    <property type="entry name" value="L-AMINOADIPATE-SEMIALDEHYDE DEHYDROGENASE-PHOSPHOPANTETHEINYL TRANSFERASE"/>
    <property type="match status" value="1"/>
</dbReference>
<dbReference type="Gene3D" id="3.90.470.20">
    <property type="entry name" value="4'-phosphopantetheinyl transferase domain"/>
    <property type="match status" value="1"/>
</dbReference>
<evidence type="ECO:0000256" key="1">
    <source>
        <dbReference type="ARBA" id="ARBA00010990"/>
    </source>
</evidence>
<organism evidence="4">
    <name type="scientific">Streptomyces miharaensis</name>
    <dbReference type="NCBI Taxonomy" id="285483"/>
    <lineage>
        <taxon>Bacteria</taxon>
        <taxon>Bacillati</taxon>
        <taxon>Actinomycetota</taxon>
        <taxon>Actinomycetes</taxon>
        <taxon>Kitasatosporales</taxon>
        <taxon>Streptomycetaceae</taxon>
        <taxon>Streptomyces</taxon>
    </lineage>
</organism>
<evidence type="ECO:0000313" key="4">
    <source>
        <dbReference type="EMBL" id="QCX41925.1"/>
    </source>
</evidence>
<dbReference type="GO" id="GO:0019878">
    <property type="term" value="P:lysine biosynthetic process via aminoadipic acid"/>
    <property type="evidence" value="ECO:0007669"/>
    <property type="project" value="TreeGrafter"/>
</dbReference>
<dbReference type="GO" id="GO:0005829">
    <property type="term" value="C:cytosol"/>
    <property type="evidence" value="ECO:0007669"/>
    <property type="project" value="TreeGrafter"/>
</dbReference>
<dbReference type="EMBL" id="MN850873">
    <property type="protein sequence ID" value="QHD26305.1"/>
    <property type="molecule type" value="Genomic_DNA"/>
</dbReference>
<keyword evidence="2 5" id="KW-0808">Transferase</keyword>
<protein>
    <submittedName>
        <fullName evidence="5">4'-phosphopantetheinyl transferase</fullName>
    </submittedName>
    <submittedName>
        <fullName evidence="4">Mhr19</fullName>
    </submittedName>
</protein>
<proteinExistence type="inferred from homology"/>
<sequence>MEPGEVRLTREICGLPHCARPHGRPVLSGASPPVQFSLSRSGDLAVVALATVPVGVDVESRAFRHPDSPLDGMIRRLHPAERAALARLPPAQREEGFLSCWVRKEAYLKGTGTGLPGGLARHCVGLAAELAPGGRGPAPTPRGWTFLDLDLPPGHRAALAVAQVIRGNFPTLFHLTPREISDSLND</sequence>
<evidence type="ECO:0000313" key="5">
    <source>
        <dbReference type="EMBL" id="QHD26305.1"/>
    </source>
</evidence>
<dbReference type="InterPro" id="IPR050559">
    <property type="entry name" value="P-Pant_transferase_sf"/>
</dbReference>
<reference evidence="4" key="1">
    <citation type="journal article" date="2019" name="J. Am. Chem. Soc.">
        <title>The Amipurimycin and Miharamycin Biosynthetic Gene Clusters: Unraveling the Origins of 2-Aminopurinyl Peptidyl Nucleoside Antibiotics.</title>
        <authorList>
            <person name="Romo A.J."/>
            <person name="Shiraishi T."/>
            <person name="Ikeuchi H."/>
            <person name="Lin G.M."/>
            <person name="Geng Y."/>
            <person name="Lee Y.H."/>
            <person name="Liem P.H."/>
            <person name="Ma T."/>
            <person name="Ogasawara Y."/>
            <person name="Shin-Ya K."/>
            <person name="Nishiyama M."/>
            <person name="Kuzuyama T."/>
            <person name="Liu H.W."/>
        </authorList>
    </citation>
    <scope>NUCLEOTIDE SEQUENCE</scope>
    <source>
        <strain evidence="4">MS-1242 [SF-489]</strain>
    </source>
</reference>
<dbReference type="SUPFAM" id="SSF56214">
    <property type="entry name" value="4'-phosphopantetheinyl transferase"/>
    <property type="match status" value="2"/>
</dbReference>
<feature type="domain" description="4'-phosphopantetheinyl transferase" evidence="3">
    <location>
        <begin position="53"/>
        <end position="119"/>
    </location>
</feature>
<evidence type="ECO:0000256" key="2">
    <source>
        <dbReference type="ARBA" id="ARBA00022679"/>
    </source>
</evidence>
<reference evidence="5" key="2">
    <citation type="journal article" date="2020" name="J. Am. Chem. Soc.">
        <title>Characterization of Miharamycin Biosynthesis Reveals a Hybrid NRPS-PKS to Synthesize High-Carbon Sugar from a Complex Nucleoside.</title>
        <authorList>
            <person name="Wang F."/>
            <person name="Zhang W.H."/>
            <person name="Zhao J."/>
            <person name="Kang W.J."/>
            <person name="Wang S."/>
            <person name="Yu B."/>
            <person name="Pan H.X."/>
            <person name="Tang G.L."/>
        </authorList>
    </citation>
    <scope>NUCLEOTIDE SEQUENCE</scope>
    <source>
        <strain evidence="5">MS-1242</strain>
    </source>
</reference>
<dbReference type="InterPro" id="IPR008278">
    <property type="entry name" value="4-PPantetheinyl_Trfase_dom"/>
</dbReference>
<evidence type="ECO:0000259" key="3">
    <source>
        <dbReference type="Pfam" id="PF01648"/>
    </source>
</evidence>
<gene>
    <name evidence="4" type="primary">mhr19</name>
    <name evidence="5" type="synonym">mihP</name>
</gene>
<comment type="similarity">
    <text evidence="1">Belongs to the P-Pant transferase superfamily. Gsp/Sfp/HetI/AcpT family.</text>
</comment>
<dbReference type="AlphaFoldDB" id="A0A4Y5QS28"/>
<dbReference type="Pfam" id="PF01648">
    <property type="entry name" value="ACPS"/>
    <property type="match status" value="1"/>
</dbReference>
<dbReference type="EMBL" id="MH534948">
    <property type="protein sequence ID" value="QCX41925.1"/>
    <property type="molecule type" value="Genomic_DNA"/>
</dbReference>
<dbReference type="GO" id="GO:0000287">
    <property type="term" value="F:magnesium ion binding"/>
    <property type="evidence" value="ECO:0007669"/>
    <property type="project" value="InterPro"/>
</dbReference>
<dbReference type="PANTHER" id="PTHR12215">
    <property type="entry name" value="PHOSPHOPANTETHEINE TRANSFERASE"/>
    <property type="match status" value="1"/>
</dbReference>
<dbReference type="InterPro" id="IPR037143">
    <property type="entry name" value="4-PPantetheinyl_Trfase_dom_sf"/>
</dbReference>
<accession>A0A4Y5QS28</accession>
<dbReference type="GO" id="GO:0008897">
    <property type="term" value="F:holo-[acyl-carrier-protein] synthase activity"/>
    <property type="evidence" value="ECO:0007669"/>
    <property type="project" value="InterPro"/>
</dbReference>